<protein>
    <submittedName>
        <fullName evidence="2">VOC family protein</fullName>
    </submittedName>
</protein>
<name>A0ABT3R267_9HYPH</name>
<comment type="caution">
    <text evidence="2">The sequence shown here is derived from an EMBL/GenBank/DDBJ whole genome shotgun (WGS) entry which is preliminary data.</text>
</comment>
<evidence type="ECO:0000313" key="3">
    <source>
        <dbReference type="Proteomes" id="UP001300261"/>
    </source>
</evidence>
<dbReference type="InterPro" id="IPR037523">
    <property type="entry name" value="VOC_core"/>
</dbReference>
<dbReference type="InterPro" id="IPR004360">
    <property type="entry name" value="Glyas_Fos-R_dOase_dom"/>
</dbReference>
<dbReference type="PROSITE" id="PS51819">
    <property type="entry name" value="VOC"/>
    <property type="match status" value="1"/>
</dbReference>
<dbReference type="InterPro" id="IPR029068">
    <property type="entry name" value="Glyas_Bleomycin-R_OHBP_Dase"/>
</dbReference>
<accession>A0ABT3R267</accession>
<evidence type="ECO:0000313" key="2">
    <source>
        <dbReference type="EMBL" id="MCX2723339.1"/>
    </source>
</evidence>
<dbReference type="Gene3D" id="3.10.180.10">
    <property type="entry name" value="2,3-Dihydroxybiphenyl 1,2-Dioxygenase, domain 1"/>
    <property type="match status" value="1"/>
</dbReference>
<sequence>MASVRYIVSDVGECVAFYRDRLDFTVEMHPGPGFAALSRGELRLFLNTPGAGSAGKAGGTPQPGGWNRFQIETDDLDGLIARISEAGAAFRGEIASGPGGRQILLEDPSGNVVELFQAAAR</sequence>
<dbReference type="EMBL" id="JAPEVI010000003">
    <property type="protein sequence ID" value="MCX2723339.1"/>
    <property type="molecule type" value="Genomic_DNA"/>
</dbReference>
<reference evidence="2 3" key="1">
    <citation type="journal article" date="2016" name="Int. J. Syst. Evol. Microbiol.">
        <title>Labrenzia salina sp. nov., isolated from the rhizosphere of the halophyte Arthrocnemum macrostachyum.</title>
        <authorList>
            <person name="Camacho M."/>
            <person name="Redondo-Gomez S."/>
            <person name="Rodriguez-Llorente I."/>
            <person name="Rohde M."/>
            <person name="Sproer C."/>
            <person name="Schumann P."/>
            <person name="Klenk H.P."/>
            <person name="Montero-Calasanz M.D.C."/>
        </authorList>
    </citation>
    <scope>NUCLEOTIDE SEQUENCE [LARGE SCALE GENOMIC DNA]</scope>
    <source>
        <strain evidence="2 3">DSM 29163</strain>
    </source>
</reference>
<evidence type="ECO:0000259" key="1">
    <source>
        <dbReference type="PROSITE" id="PS51819"/>
    </source>
</evidence>
<dbReference type="Proteomes" id="UP001300261">
    <property type="component" value="Unassembled WGS sequence"/>
</dbReference>
<keyword evidence="3" id="KW-1185">Reference proteome</keyword>
<proteinExistence type="predicted"/>
<dbReference type="Pfam" id="PF00903">
    <property type="entry name" value="Glyoxalase"/>
    <property type="match status" value="1"/>
</dbReference>
<dbReference type="SUPFAM" id="SSF54593">
    <property type="entry name" value="Glyoxalase/Bleomycin resistance protein/Dihydroxybiphenyl dioxygenase"/>
    <property type="match status" value="1"/>
</dbReference>
<feature type="domain" description="VOC" evidence="1">
    <location>
        <begin position="1"/>
        <end position="118"/>
    </location>
</feature>
<gene>
    <name evidence="2" type="ORF">ON753_13305</name>
</gene>
<organism evidence="2 3">
    <name type="scientific">Roseibium salinum</name>
    <dbReference type="NCBI Taxonomy" id="1604349"/>
    <lineage>
        <taxon>Bacteria</taxon>
        <taxon>Pseudomonadati</taxon>
        <taxon>Pseudomonadota</taxon>
        <taxon>Alphaproteobacteria</taxon>
        <taxon>Hyphomicrobiales</taxon>
        <taxon>Stappiaceae</taxon>
        <taxon>Roseibium</taxon>
    </lineage>
</organism>
<dbReference type="RefSeq" id="WP_265963121.1">
    <property type="nucleotide sequence ID" value="NZ_JAPEVI010000003.1"/>
</dbReference>